<proteinExistence type="inferred from homology"/>
<dbReference type="InterPro" id="IPR036942">
    <property type="entry name" value="Beta-barrel_TonB_sf"/>
</dbReference>
<keyword evidence="2 11" id="KW-0813">Transport</keyword>
<dbReference type="InterPro" id="IPR000531">
    <property type="entry name" value="Beta-barrel_TonB"/>
</dbReference>
<keyword evidence="10 11" id="KW-0998">Cell outer membrane</keyword>
<evidence type="ECO:0000256" key="13">
    <source>
        <dbReference type="SAM" id="SignalP"/>
    </source>
</evidence>
<dbReference type="GO" id="GO:0009279">
    <property type="term" value="C:cell outer membrane"/>
    <property type="evidence" value="ECO:0007669"/>
    <property type="project" value="UniProtKB-SubCell"/>
</dbReference>
<gene>
    <name evidence="16" type="ORF">HNR48_002120</name>
</gene>
<dbReference type="Pfam" id="PF00593">
    <property type="entry name" value="TonB_dep_Rec_b-barrel"/>
    <property type="match status" value="1"/>
</dbReference>
<evidence type="ECO:0000313" key="17">
    <source>
        <dbReference type="Proteomes" id="UP000528457"/>
    </source>
</evidence>
<reference evidence="16 17" key="1">
    <citation type="submission" date="2020-08" db="EMBL/GenBank/DDBJ databases">
        <title>Genomic Encyclopedia of Type Strains, Phase IV (KMG-IV): sequencing the most valuable type-strain genomes for metagenomic binning, comparative biology and taxonomic classification.</title>
        <authorList>
            <person name="Goeker M."/>
        </authorList>
    </citation>
    <scope>NUCLEOTIDE SEQUENCE [LARGE SCALE GENOMIC DNA]</scope>
    <source>
        <strain evidence="16 17">DSM 22368</strain>
    </source>
</reference>
<evidence type="ECO:0000259" key="15">
    <source>
        <dbReference type="Pfam" id="PF07715"/>
    </source>
</evidence>
<dbReference type="EMBL" id="JACHHT010000002">
    <property type="protein sequence ID" value="MBB6521835.1"/>
    <property type="molecule type" value="Genomic_DNA"/>
</dbReference>
<dbReference type="AlphaFoldDB" id="A0A7X0MW56"/>
<keyword evidence="17" id="KW-1185">Reference proteome</keyword>
<evidence type="ECO:0000256" key="10">
    <source>
        <dbReference type="ARBA" id="ARBA00023237"/>
    </source>
</evidence>
<evidence type="ECO:0000259" key="14">
    <source>
        <dbReference type="Pfam" id="PF00593"/>
    </source>
</evidence>
<dbReference type="InParanoid" id="A0A7X0MW56"/>
<evidence type="ECO:0000256" key="2">
    <source>
        <dbReference type="ARBA" id="ARBA00022448"/>
    </source>
</evidence>
<evidence type="ECO:0000256" key="3">
    <source>
        <dbReference type="ARBA" id="ARBA00022452"/>
    </source>
</evidence>
<evidence type="ECO:0000256" key="6">
    <source>
        <dbReference type="ARBA" id="ARBA00023004"/>
    </source>
</evidence>
<comment type="similarity">
    <text evidence="11 12">Belongs to the TonB-dependent receptor family.</text>
</comment>
<evidence type="ECO:0000256" key="12">
    <source>
        <dbReference type="RuleBase" id="RU003357"/>
    </source>
</evidence>
<accession>A0A7X0MW56</accession>
<evidence type="ECO:0000256" key="1">
    <source>
        <dbReference type="ARBA" id="ARBA00004571"/>
    </source>
</evidence>
<dbReference type="PANTHER" id="PTHR32552">
    <property type="entry name" value="FERRICHROME IRON RECEPTOR-RELATED"/>
    <property type="match status" value="1"/>
</dbReference>
<dbReference type="Gene3D" id="2.40.170.20">
    <property type="entry name" value="TonB-dependent receptor, beta-barrel domain"/>
    <property type="match status" value="1"/>
</dbReference>
<dbReference type="PANTHER" id="PTHR32552:SF81">
    <property type="entry name" value="TONB-DEPENDENT OUTER MEMBRANE RECEPTOR"/>
    <property type="match status" value="1"/>
</dbReference>
<keyword evidence="3 11" id="KW-1134">Transmembrane beta strand</keyword>
<keyword evidence="9 11" id="KW-0472">Membrane</keyword>
<comment type="subcellular location">
    <subcellularLocation>
        <location evidence="1 11">Cell outer membrane</location>
        <topology evidence="1 11">Multi-pass membrane protein</topology>
    </subcellularLocation>
</comment>
<dbReference type="GO" id="GO:0006826">
    <property type="term" value="P:iron ion transport"/>
    <property type="evidence" value="ECO:0007669"/>
    <property type="project" value="UniProtKB-KW"/>
</dbReference>
<dbReference type="PROSITE" id="PS52016">
    <property type="entry name" value="TONB_DEPENDENT_REC_3"/>
    <property type="match status" value="1"/>
</dbReference>
<keyword evidence="5 11" id="KW-0812">Transmembrane</keyword>
<keyword evidence="8 12" id="KW-0798">TonB box</keyword>
<protein>
    <submittedName>
        <fullName evidence="16">Iron complex outermembrane receptor protein</fullName>
    </submittedName>
</protein>
<dbReference type="CDD" id="cd01347">
    <property type="entry name" value="ligand_gated_channel"/>
    <property type="match status" value="1"/>
</dbReference>
<feature type="domain" description="TonB-dependent receptor plug" evidence="15">
    <location>
        <begin position="48"/>
        <end position="155"/>
    </location>
</feature>
<evidence type="ECO:0000256" key="9">
    <source>
        <dbReference type="ARBA" id="ARBA00023136"/>
    </source>
</evidence>
<evidence type="ECO:0000256" key="5">
    <source>
        <dbReference type="ARBA" id="ARBA00022692"/>
    </source>
</evidence>
<feature type="signal peptide" evidence="13">
    <location>
        <begin position="1"/>
        <end position="27"/>
    </location>
</feature>
<organism evidence="16 17">
    <name type="scientific">Pseudoteredinibacter isoporae</name>
    <dbReference type="NCBI Taxonomy" id="570281"/>
    <lineage>
        <taxon>Bacteria</taxon>
        <taxon>Pseudomonadati</taxon>
        <taxon>Pseudomonadota</taxon>
        <taxon>Gammaproteobacteria</taxon>
        <taxon>Cellvibrionales</taxon>
        <taxon>Cellvibrionaceae</taxon>
        <taxon>Pseudoteredinibacter</taxon>
    </lineage>
</organism>
<evidence type="ECO:0000256" key="8">
    <source>
        <dbReference type="ARBA" id="ARBA00023077"/>
    </source>
</evidence>
<name>A0A7X0MW56_9GAMM</name>
<keyword evidence="4" id="KW-0410">Iron transport</keyword>
<evidence type="ECO:0000313" key="16">
    <source>
        <dbReference type="EMBL" id="MBB6521835.1"/>
    </source>
</evidence>
<keyword evidence="6" id="KW-0408">Iron</keyword>
<keyword evidence="13" id="KW-0732">Signal</keyword>
<keyword evidence="7" id="KW-0406">Ion transport</keyword>
<dbReference type="Proteomes" id="UP000528457">
    <property type="component" value="Unassembled WGS sequence"/>
</dbReference>
<keyword evidence="16" id="KW-0675">Receptor</keyword>
<dbReference type="InterPro" id="IPR039426">
    <property type="entry name" value="TonB-dep_rcpt-like"/>
</dbReference>
<evidence type="ECO:0000256" key="7">
    <source>
        <dbReference type="ARBA" id="ARBA00023065"/>
    </source>
</evidence>
<feature type="chain" id="PRO_5030920309" evidence="13">
    <location>
        <begin position="28"/>
        <end position="788"/>
    </location>
</feature>
<feature type="domain" description="TonB-dependent receptor-like beta-barrel" evidence="14">
    <location>
        <begin position="304"/>
        <end position="742"/>
    </location>
</feature>
<dbReference type="InterPro" id="IPR012910">
    <property type="entry name" value="Plug_dom"/>
</dbReference>
<dbReference type="SUPFAM" id="SSF56935">
    <property type="entry name" value="Porins"/>
    <property type="match status" value="1"/>
</dbReference>
<evidence type="ECO:0000256" key="11">
    <source>
        <dbReference type="PROSITE-ProRule" id="PRU01360"/>
    </source>
</evidence>
<dbReference type="RefSeq" id="WP_166844864.1">
    <property type="nucleotide sequence ID" value="NZ_JAAONY010000002.1"/>
</dbReference>
<sequence length="788" mass="85903">MISHHKKKVIPAIIAASSPLIATPSLAQSPALAIEEVIVTAQRREQSLQDVPVSVKALGADQLAQNSVNDISDIGKLTPGLSFSSTANPDTEIAIRGISTATVSAGVEQSTALYLDGVYLGRGFDLVGDLLDVERVEVLRGPQGTLFGRNAAAGAVNITTAAPQDNLQGKLKVAYGSKSLKSFQGLGNIPLVDDSLLLRLNASFRERDGWLKNTSPGNEEDFYQQKRNSLRSKLLWHASDELSVQLTADHYKQDDTRSAFIVTRVGSAGPLGITGVNPEGIEAKGTNNQAIVLDNGLPRTVPPKLKRESSGISLKTDWEINDDFSLTSVSSYRRSDLDTGTPSNGLLSVPSIHGPLITSFYVRNLKVDNKEFNQEFRLQSITENLDWFVGVNYFYGDVNERSDFALPAFAIAGVPGVIGNFGDNRSDVTIKTHSLALFADAVIQLGNDWQLATGLRYSYDEKRVHHHAALSRAPVFTAISDGNFLYGLDGQPAFKSRDTESWNNLSGRLVADYTINDDATFYAGFSQGYKAGGYNSVVATGQDPADTFDQEKANSFESGIKSDWLDGRLRLNASAFYTLYKNFQLQQSDPNNPGVALNLTADAKTKGLEMDMTFRASEALTLGMSSSILDAEFTEDTYLQGILVIKKGQDMLRAPRFSAVFNADYVWNLTNNFSLRLTANYIHNGRQRIANDVPETLTAASGNALAFSEADLQSNSYNLLNAKLTLQPADDNWSLSLWGTNLGDEAFRDDDHVSISNAALRALGTASTSYSRNEPRMFGVDFTYHFNH</sequence>
<evidence type="ECO:0000256" key="4">
    <source>
        <dbReference type="ARBA" id="ARBA00022496"/>
    </source>
</evidence>
<comment type="caution">
    <text evidence="16">The sequence shown here is derived from an EMBL/GenBank/DDBJ whole genome shotgun (WGS) entry which is preliminary data.</text>
</comment>
<dbReference type="Pfam" id="PF07715">
    <property type="entry name" value="Plug"/>
    <property type="match status" value="1"/>
</dbReference>